<feature type="transmembrane region" description="Helical" evidence="6">
    <location>
        <begin position="320"/>
        <end position="340"/>
    </location>
</feature>
<evidence type="ECO:0000256" key="6">
    <source>
        <dbReference type="SAM" id="Phobius"/>
    </source>
</evidence>
<dbReference type="Gene3D" id="1.20.1250.20">
    <property type="entry name" value="MFS general substrate transporter like domains"/>
    <property type="match status" value="1"/>
</dbReference>
<dbReference type="SUPFAM" id="SSF103473">
    <property type="entry name" value="MFS general substrate transporter"/>
    <property type="match status" value="1"/>
</dbReference>
<feature type="transmembrane region" description="Helical" evidence="6">
    <location>
        <begin position="361"/>
        <end position="382"/>
    </location>
</feature>
<dbReference type="Pfam" id="PF07690">
    <property type="entry name" value="MFS_1"/>
    <property type="match status" value="1"/>
</dbReference>
<feature type="transmembrane region" description="Helical" evidence="6">
    <location>
        <begin position="84"/>
        <end position="103"/>
    </location>
</feature>
<dbReference type="CDD" id="cd17323">
    <property type="entry name" value="MFS_Tpo1_MDR_like"/>
    <property type="match status" value="1"/>
</dbReference>
<dbReference type="InterPro" id="IPR036259">
    <property type="entry name" value="MFS_trans_sf"/>
</dbReference>
<keyword evidence="9" id="KW-1185">Reference proteome</keyword>
<evidence type="ECO:0000313" key="8">
    <source>
        <dbReference type="EMBL" id="PSR81214.1"/>
    </source>
</evidence>
<dbReference type="InParanoid" id="A0A2T3A1N4"/>
<dbReference type="InterPro" id="IPR011701">
    <property type="entry name" value="MFS"/>
</dbReference>
<feature type="transmembrane region" description="Helical" evidence="6">
    <location>
        <begin position="388"/>
        <end position="408"/>
    </location>
</feature>
<feature type="transmembrane region" description="Helical" evidence="6">
    <location>
        <begin position="140"/>
        <end position="161"/>
    </location>
</feature>
<proteinExistence type="predicted"/>
<feature type="transmembrane region" description="Helical" evidence="6">
    <location>
        <begin position="281"/>
        <end position="300"/>
    </location>
</feature>
<dbReference type="EMBL" id="KZ678508">
    <property type="protein sequence ID" value="PSR81214.1"/>
    <property type="molecule type" value="Genomic_DNA"/>
</dbReference>
<dbReference type="PANTHER" id="PTHR23502:SF171">
    <property type="entry name" value="MAJOR FACILITATOR SUPERFAMILY (MFS) PROFILE DOMAIN-CONTAINING PROTEIN"/>
    <property type="match status" value="1"/>
</dbReference>
<organism evidence="8 9">
    <name type="scientific">Coniella lustricola</name>
    <dbReference type="NCBI Taxonomy" id="2025994"/>
    <lineage>
        <taxon>Eukaryota</taxon>
        <taxon>Fungi</taxon>
        <taxon>Dikarya</taxon>
        <taxon>Ascomycota</taxon>
        <taxon>Pezizomycotina</taxon>
        <taxon>Sordariomycetes</taxon>
        <taxon>Sordariomycetidae</taxon>
        <taxon>Diaporthales</taxon>
        <taxon>Schizoparmaceae</taxon>
        <taxon>Coniella</taxon>
    </lineage>
</organism>
<feature type="transmembrane region" description="Helical" evidence="6">
    <location>
        <begin position="173"/>
        <end position="191"/>
    </location>
</feature>
<feature type="transmembrane region" description="Helical" evidence="6">
    <location>
        <begin position="203"/>
        <end position="223"/>
    </location>
</feature>
<dbReference type="AlphaFoldDB" id="A0A2T3A1N4"/>
<evidence type="ECO:0000256" key="4">
    <source>
        <dbReference type="ARBA" id="ARBA00023136"/>
    </source>
</evidence>
<gene>
    <name evidence="8" type="ORF">BD289DRAFT_439454</name>
</gene>
<feature type="region of interest" description="Disordered" evidence="5">
    <location>
        <begin position="1"/>
        <end position="27"/>
    </location>
</feature>
<dbReference type="Proteomes" id="UP000241462">
    <property type="component" value="Unassembled WGS sequence"/>
</dbReference>
<dbReference type="PANTHER" id="PTHR23502">
    <property type="entry name" value="MAJOR FACILITATOR SUPERFAMILY"/>
    <property type="match status" value="1"/>
</dbReference>
<feature type="transmembrane region" description="Helical" evidence="6">
    <location>
        <begin position="454"/>
        <end position="474"/>
    </location>
</feature>
<keyword evidence="3 6" id="KW-1133">Transmembrane helix</keyword>
<dbReference type="GO" id="GO:0022857">
    <property type="term" value="F:transmembrane transporter activity"/>
    <property type="evidence" value="ECO:0007669"/>
    <property type="project" value="InterPro"/>
</dbReference>
<feature type="transmembrane region" description="Helical" evidence="6">
    <location>
        <begin position="420"/>
        <end position="442"/>
    </location>
</feature>
<evidence type="ECO:0000256" key="5">
    <source>
        <dbReference type="SAM" id="MobiDB-lite"/>
    </source>
</evidence>
<dbReference type="InterPro" id="IPR020846">
    <property type="entry name" value="MFS_dom"/>
</dbReference>
<evidence type="ECO:0000313" key="9">
    <source>
        <dbReference type="Proteomes" id="UP000241462"/>
    </source>
</evidence>
<dbReference type="OrthoDB" id="6770063at2759"/>
<dbReference type="PROSITE" id="PS50850">
    <property type="entry name" value="MFS"/>
    <property type="match status" value="1"/>
</dbReference>
<keyword evidence="2 6" id="KW-0812">Transmembrane</keyword>
<sequence length="490" mass="54453">MAYQNDERSPLLQGGRHSQETEEHHVEIKFSRDDPADPRAWTKKRKLFNVAVIASMAILSPLASSMFTPGIKEIAKELETTPQIVIGATTSFVVMLGVGPLILAPLSETFGRRTLYLSCFSVFALLQIPTAFSPNIETMIVLRMFSGFFGSVGIANGGGSLSDMFSPDERASVFGWYLLGPLMGPTIGPLLGGVTVQRLGWRWIFLSLAILCSVNLVFAFLFLQETYSPIILQNRKREQEKSDNESQNTTFYWFEGEDDRPMGVKLRNSFARPLRILTQPIIFTMSVYQALIFSTTYSLYTNFEDIYGKIYGFNTEQVGLAYLGPGFGLLFAVRVIVPRIDNVFKKLRDQNGGVAKPEFRLPLANIGALLIPVSLFSFAWLVQFQVHWIATIIAAFFYGIGQVVIINCTQNYYIDAFEAFAASAVAAGAVFRSVIGGVAPILAPSLFRVSGYGWGISVFGFLAVILAPAPLLFYRFGERIRDRYNISLRA</sequence>
<name>A0A2T3A1N4_9PEZI</name>
<feature type="compositionally biased region" description="Basic and acidic residues" evidence="5">
    <location>
        <begin position="17"/>
        <end position="27"/>
    </location>
</feature>
<evidence type="ECO:0000256" key="1">
    <source>
        <dbReference type="ARBA" id="ARBA00004141"/>
    </source>
</evidence>
<feature type="transmembrane region" description="Helical" evidence="6">
    <location>
        <begin position="115"/>
        <end position="134"/>
    </location>
</feature>
<keyword evidence="4 6" id="KW-0472">Membrane</keyword>
<evidence type="ECO:0000256" key="3">
    <source>
        <dbReference type="ARBA" id="ARBA00022989"/>
    </source>
</evidence>
<evidence type="ECO:0000256" key="2">
    <source>
        <dbReference type="ARBA" id="ARBA00022692"/>
    </source>
</evidence>
<feature type="domain" description="Major facilitator superfamily (MFS) profile" evidence="7">
    <location>
        <begin position="49"/>
        <end position="481"/>
    </location>
</feature>
<dbReference type="STRING" id="2025994.A0A2T3A1N4"/>
<protein>
    <submittedName>
        <fullName evidence="8">Major facilitator superfamily domain-containing protein</fullName>
    </submittedName>
</protein>
<dbReference type="GO" id="GO:0005886">
    <property type="term" value="C:plasma membrane"/>
    <property type="evidence" value="ECO:0007669"/>
    <property type="project" value="TreeGrafter"/>
</dbReference>
<feature type="transmembrane region" description="Helical" evidence="6">
    <location>
        <begin position="47"/>
        <end position="64"/>
    </location>
</feature>
<reference evidence="8 9" key="1">
    <citation type="journal article" date="2018" name="Mycol. Prog.">
        <title>Coniella lustricola, a new species from submerged detritus.</title>
        <authorList>
            <person name="Raudabaugh D.B."/>
            <person name="Iturriaga T."/>
            <person name="Carver A."/>
            <person name="Mondo S."/>
            <person name="Pangilinan J."/>
            <person name="Lipzen A."/>
            <person name="He G."/>
            <person name="Amirebrahimi M."/>
            <person name="Grigoriev I.V."/>
            <person name="Miller A.N."/>
        </authorList>
    </citation>
    <scope>NUCLEOTIDE SEQUENCE [LARGE SCALE GENOMIC DNA]</scope>
    <source>
        <strain evidence="8 9">B22-T-1</strain>
    </source>
</reference>
<evidence type="ECO:0000259" key="7">
    <source>
        <dbReference type="PROSITE" id="PS50850"/>
    </source>
</evidence>
<comment type="subcellular location">
    <subcellularLocation>
        <location evidence="1">Membrane</location>
        <topology evidence="1">Multi-pass membrane protein</topology>
    </subcellularLocation>
</comment>
<dbReference type="FunFam" id="1.20.1250.20:FF:000011">
    <property type="entry name" value="MFS multidrug transporter, putative"/>
    <property type="match status" value="1"/>
</dbReference>
<accession>A0A2T3A1N4</accession>